<dbReference type="EMBL" id="JADBGI010000005">
    <property type="protein sequence ID" value="MBE2998558.1"/>
    <property type="molecule type" value="Genomic_DNA"/>
</dbReference>
<name>A0ABR9P3Z7_9ACTN</name>
<accession>A0ABR9P3Z7</accession>
<evidence type="ECO:0008006" key="5">
    <source>
        <dbReference type="Google" id="ProtNLM"/>
    </source>
</evidence>
<organism evidence="3 4">
    <name type="scientific">Nocardiopsis coralli</name>
    <dbReference type="NCBI Taxonomy" id="2772213"/>
    <lineage>
        <taxon>Bacteria</taxon>
        <taxon>Bacillati</taxon>
        <taxon>Actinomycetota</taxon>
        <taxon>Actinomycetes</taxon>
        <taxon>Streptosporangiales</taxon>
        <taxon>Nocardiopsidaceae</taxon>
        <taxon>Nocardiopsis</taxon>
    </lineage>
</organism>
<feature type="region of interest" description="Disordered" evidence="1">
    <location>
        <begin position="121"/>
        <end position="141"/>
    </location>
</feature>
<keyword evidence="4" id="KW-1185">Reference proteome</keyword>
<protein>
    <recommendedName>
        <fullName evidence="5">DUF3558 domain-containing protein</fullName>
    </recommendedName>
</protein>
<keyword evidence="2" id="KW-1133">Transmembrane helix</keyword>
<dbReference type="Proteomes" id="UP000806528">
    <property type="component" value="Unassembled WGS sequence"/>
</dbReference>
<feature type="compositionally biased region" description="Polar residues" evidence="1">
    <location>
        <begin position="128"/>
        <end position="139"/>
    </location>
</feature>
<sequence length="210" mass="21679">MSDPYARPGVPETQPQSRGCAVAGVVAGSLAVVVAIALTGWYVLSRDSAEAGDFEAAPECADLQNTVLEDLVPSHALETEEPLGGAEDAFGSGWQCRWATPEGPAVAVPAFASAVAVAAPEPSGPETAASTLRETASGQETREVPDLGDEALAWTEDGPFTIGCVGTRVSNLYLETCYSAAADYEALRSADEQEIQGSAEDLAEAFVDAL</sequence>
<proteinExistence type="predicted"/>
<evidence type="ECO:0000313" key="3">
    <source>
        <dbReference type="EMBL" id="MBE2998558.1"/>
    </source>
</evidence>
<keyword evidence="2" id="KW-0812">Transmembrane</keyword>
<gene>
    <name evidence="3" type="ORF">IDM40_07560</name>
</gene>
<reference evidence="3 4" key="1">
    <citation type="submission" date="2020-09" db="EMBL/GenBank/DDBJ databases">
        <title>Diversity and distribution of actinomycetes associated with coral in the coast of Hainan.</title>
        <authorList>
            <person name="Li F."/>
        </authorList>
    </citation>
    <scope>NUCLEOTIDE SEQUENCE [LARGE SCALE GENOMIC DNA]</scope>
    <source>
        <strain evidence="3 4">HNM0947</strain>
    </source>
</reference>
<feature type="transmembrane region" description="Helical" evidence="2">
    <location>
        <begin position="21"/>
        <end position="44"/>
    </location>
</feature>
<evidence type="ECO:0000313" key="4">
    <source>
        <dbReference type="Proteomes" id="UP000806528"/>
    </source>
</evidence>
<dbReference type="RefSeq" id="WP_193121198.1">
    <property type="nucleotide sequence ID" value="NZ_JADBGI010000005.1"/>
</dbReference>
<comment type="caution">
    <text evidence="3">The sequence shown here is derived from an EMBL/GenBank/DDBJ whole genome shotgun (WGS) entry which is preliminary data.</text>
</comment>
<keyword evidence="2" id="KW-0472">Membrane</keyword>
<evidence type="ECO:0000256" key="2">
    <source>
        <dbReference type="SAM" id="Phobius"/>
    </source>
</evidence>
<evidence type="ECO:0000256" key="1">
    <source>
        <dbReference type="SAM" id="MobiDB-lite"/>
    </source>
</evidence>